<feature type="domain" description="ZP" evidence="12">
    <location>
        <begin position="1155"/>
        <end position="1403"/>
    </location>
</feature>
<dbReference type="PANTHER" id="PTHR22907">
    <property type="entry name" value="GH04558P"/>
    <property type="match status" value="1"/>
</dbReference>
<feature type="compositionally biased region" description="Low complexity" evidence="8">
    <location>
        <begin position="1098"/>
        <end position="1109"/>
    </location>
</feature>
<dbReference type="PANTHER" id="PTHR22907:SF40">
    <property type="entry name" value="TRANSMEMBRANE PROTEIN-RELATED"/>
    <property type="match status" value="1"/>
</dbReference>
<feature type="region of interest" description="Disordered" evidence="8">
    <location>
        <begin position="662"/>
        <end position="681"/>
    </location>
</feature>
<dbReference type="InterPro" id="IPR036465">
    <property type="entry name" value="vWFA_dom_sf"/>
</dbReference>
<feature type="domain" description="VWFA" evidence="11">
    <location>
        <begin position="921"/>
        <end position="1095"/>
    </location>
</feature>
<comment type="subcellular location">
    <subcellularLocation>
        <location evidence="1">Cell membrane</location>
        <topology evidence="1">Single-pass type I membrane protein</topology>
    </subcellularLocation>
</comment>
<dbReference type="EMBL" id="CP092622">
    <property type="protein sequence ID" value="UMM21322.1"/>
    <property type="molecule type" value="Genomic_DNA"/>
</dbReference>
<evidence type="ECO:0000313" key="13">
    <source>
        <dbReference type="EMBL" id="UMM21322.1"/>
    </source>
</evidence>
<feature type="compositionally biased region" description="Low complexity" evidence="8">
    <location>
        <begin position="778"/>
        <end position="797"/>
    </location>
</feature>
<feature type="compositionally biased region" description="Polar residues" evidence="8">
    <location>
        <begin position="665"/>
        <end position="681"/>
    </location>
</feature>
<gene>
    <name evidence="13" type="ORF">L5515_003050</name>
</gene>
<dbReference type="Pfam" id="PF25057">
    <property type="entry name" value="CUT_N"/>
    <property type="match status" value="1"/>
</dbReference>
<evidence type="ECO:0000256" key="5">
    <source>
        <dbReference type="ARBA" id="ARBA00022729"/>
    </source>
</evidence>
<evidence type="ECO:0000256" key="3">
    <source>
        <dbReference type="ARBA" id="ARBA00022475"/>
    </source>
</evidence>
<accession>A0AAE9EH67</accession>
<dbReference type="Pfam" id="PF25301">
    <property type="entry name" value="CUT_C"/>
    <property type="match status" value="1"/>
</dbReference>
<evidence type="ECO:0000313" key="14">
    <source>
        <dbReference type="Proteomes" id="UP000829354"/>
    </source>
</evidence>
<keyword evidence="7 9" id="KW-0472">Membrane</keyword>
<evidence type="ECO:0000256" key="9">
    <source>
        <dbReference type="SAM" id="Phobius"/>
    </source>
</evidence>
<feature type="compositionally biased region" description="Low complexity" evidence="8">
    <location>
        <begin position="482"/>
        <end position="527"/>
    </location>
</feature>
<dbReference type="InterPro" id="IPR057475">
    <property type="entry name" value="CUT_C"/>
</dbReference>
<dbReference type="PROSITE" id="PS50234">
    <property type="entry name" value="VWFA"/>
    <property type="match status" value="1"/>
</dbReference>
<feature type="region of interest" description="Disordered" evidence="8">
    <location>
        <begin position="1098"/>
        <end position="1127"/>
    </location>
</feature>
<evidence type="ECO:0000256" key="6">
    <source>
        <dbReference type="ARBA" id="ARBA00022989"/>
    </source>
</evidence>
<keyword evidence="6 9" id="KW-1133">Transmembrane helix</keyword>
<reference evidence="13 14" key="1">
    <citation type="submission" date="2022-04" db="EMBL/GenBank/DDBJ databases">
        <title>Chromosome-level reference genomes for two strains of Caenorhabditis briggsae: an improved platform for comparative genomics.</title>
        <authorList>
            <person name="Stevens L."/>
            <person name="Andersen E."/>
        </authorList>
    </citation>
    <scope>NUCLEOTIDE SEQUENCE [LARGE SCALE GENOMIC DNA]</scope>
    <source>
        <strain evidence="13">VX34</strain>
        <tissue evidence="13">Whole-organism</tissue>
    </source>
</reference>
<evidence type="ECO:0000259" key="12">
    <source>
        <dbReference type="PROSITE" id="PS51034"/>
    </source>
</evidence>
<dbReference type="PROSITE" id="PS51034">
    <property type="entry name" value="ZP_2"/>
    <property type="match status" value="1"/>
</dbReference>
<dbReference type="Pfam" id="PF00092">
    <property type="entry name" value="VWA"/>
    <property type="match status" value="1"/>
</dbReference>
<dbReference type="InterPro" id="IPR002035">
    <property type="entry name" value="VWF_A"/>
</dbReference>
<evidence type="ECO:0008006" key="15">
    <source>
        <dbReference type="Google" id="ProtNLM"/>
    </source>
</evidence>
<dbReference type="CDD" id="cd01450">
    <property type="entry name" value="vWFA_subfamily_ECM"/>
    <property type="match status" value="1"/>
</dbReference>
<dbReference type="Proteomes" id="UP000829354">
    <property type="component" value="Chromosome III"/>
</dbReference>
<dbReference type="Gene3D" id="3.40.50.410">
    <property type="entry name" value="von Willebrand factor, type A domain"/>
    <property type="match status" value="1"/>
</dbReference>
<name>A0AAE9EH67_CAEBR</name>
<keyword evidence="3" id="KW-1003">Cell membrane</keyword>
<feature type="region of interest" description="Disordered" evidence="8">
    <location>
        <begin position="373"/>
        <end position="428"/>
    </location>
</feature>
<keyword evidence="4 9" id="KW-0812">Transmembrane</keyword>
<dbReference type="InterPro" id="IPR056953">
    <property type="entry name" value="CUT_N"/>
</dbReference>
<dbReference type="PRINTS" id="PR00453">
    <property type="entry name" value="VWFADOMAIN"/>
</dbReference>
<evidence type="ECO:0000256" key="10">
    <source>
        <dbReference type="SAM" id="SignalP"/>
    </source>
</evidence>
<protein>
    <recommendedName>
        <fullName evidence="15">Protein CBR-DPY-1</fullName>
    </recommendedName>
</protein>
<dbReference type="InterPro" id="IPR051962">
    <property type="entry name" value="Cuticlin"/>
</dbReference>
<evidence type="ECO:0000256" key="2">
    <source>
        <dbReference type="ARBA" id="ARBA00022460"/>
    </source>
</evidence>
<feature type="region of interest" description="Disordered" evidence="8">
    <location>
        <begin position="718"/>
        <end position="744"/>
    </location>
</feature>
<feature type="region of interest" description="Disordered" evidence="8">
    <location>
        <begin position="768"/>
        <end position="797"/>
    </location>
</feature>
<evidence type="ECO:0000256" key="7">
    <source>
        <dbReference type="ARBA" id="ARBA00023136"/>
    </source>
</evidence>
<dbReference type="GO" id="GO:0042302">
    <property type="term" value="F:structural constituent of cuticle"/>
    <property type="evidence" value="ECO:0007669"/>
    <property type="project" value="UniProtKB-KW"/>
</dbReference>
<feature type="signal peptide" evidence="10">
    <location>
        <begin position="1"/>
        <end position="25"/>
    </location>
</feature>
<dbReference type="InterPro" id="IPR001507">
    <property type="entry name" value="ZP_dom"/>
</dbReference>
<dbReference type="SMART" id="SM00327">
    <property type="entry name" value="VWA"/>
    <property type="match status" value="1"/>
</dbReference>
<feature type="region of interest" description="Disordered" evidence="8">
    <location>
        <begin position="480"/>
        <end position="535"/>
    </location>
</feature>
<feature type="transmembrane region" description="Helical" evidence="9">
    <location>
        <begin position="1458"/>
        <end position="1475"/>
    </location>
</feature>
<evidence type="ECO:0000256" key="8">
    <source>
        <dbReference type="SAM" id="MobiDB-lite"/>
    </source>
</evidence>
<dbReference type="SMART" id="SM00241">
    <property type="entry name" value="ZP"/>
    <property type="match status" value="1"/>
</dbReference>
<dbReference type="SUPFAM" id="SSF53300">
    <property type="entry name" value="vWA-like"/>
    <property type="match status" value="1"/>
</dbReference>
<evidence type="ECO:0000256" key="4">
    <source>
        <dbReference type="ARBA" id="ARBA00022692"/>
    </source>
</evidence>
<evidence type="ECO:0000259" key="11">
    <source>
        <dbReference type="PROSITE" id="PS50234"/>
    </source>
</evidence>
<proteinExistence type="predicted"/>
<dbReference type="GO" id="GO:0005886">
    <property type="term" value="C:plasma membrane"/>
    <property type="evidence" value="ECO:0007669"/>
    <property type="project" value="UniProtKB-SubCell"/>
</dbReference>
<feature type="chain" id="PRO_5042022890" description="Protein CBR-DPY-1" evidence="10">
    <location>
        <begin position="26"/>
        <end position="1531"/>
    </location>
</feature>
<feature type="compositionally biased region" description="Low complexity" evidence="8">
    <location>
        <begin position="725"/>
        <end position="744"/>
    </location>
</feature>
<evidence type="ECO:0000256" key="1">
    <source>
        <dbReference type="ARBA" id="ARBA00004251"/>
    </source>
</evidence>
<feature type="compositionally biased region" description="Low complexity" evidence="8">
    <location>
        <begin position="373"/>
        <end position="384"/>
    </location>
</feature>
<organism evidence="13 14">
    <name type="scientific">Caenorhabditis briggsae</name>
    <dbReference type="NCBI Taxonomy" id="6238"/>
    <lineage>
        <taxon>Eukaryota</taxon>
        <taxon>Metazoa</taxon>
        <taxon>Ecdysozoa</taxon>
        <taxon>Nematoda</taxon>
        <taxon>Chromadorea</taxon>
        <taxon>Rhabditida</taxon>
        <taxon>Rhabditina</taxon>
        <taxon>Rhabditomorpha</taxon>
        <taxon>Rhabditoidea</taxon>
        <taxon>Rhabditidae</taxon>
        <taxon>Peloderinae</taxon>
        <taxon>Caenorhabditis</taxon>
    </lineage>
</organism>
<feature type="compositionally biased region" description="Acidic residues" evidence="8">
    <location>
        <begin position="387"/>
        <end position="399"/>
    </location>
</feature>
<keyword evidence="2" id="KW-0193">Cuticle</keyword>
<keyword evidence="5 10" id="KW-0732">Signal</keyword>
<feature type="region of interest" description="Disordered" evidence="8">
    <location>
        <begin position="35"/>
        <end position="80"/>
    </location>
</feature>
<keyword evidence="14" id="KW-1185">Reference proteome</keyword>
<sequence length="1531" mass="167892">MRRRRSPTIHINFLLGLIFPVLISSQTYDAIPIGRPFLRPPPSPRQENEPAPTLARGYQPPPRPSNFQPPRSYPNFQKPSLNLDNKNFNRQPQQFNWQMQQLQQQDPRRFQGPVQQQRIPQTPPSFLPARNHLRAGAPGQVPRVPNVPVQHFQKPHIRIPTSSFQQQTQVEVSPADIRNGPQQLDPVNNIIIHLYLNAKDRMPSHTEIKTPVHGLFGIGTSHGGPGSHSDPIVITKDFDRETLEFVDEGQAKKLSGPSNIIEVKATVSTPNRQLENTVNHAVNQELDRAIPKVMDRMRGSTMTMDNGMRKELEEALVDELAKNLGETIDNTEITQEDLEKLIEEGFDEVQKGEEKTTTTSRPTPKLVTIPRTTTTQRPTTTVTPDFNNDDDYFTEDSEDISQTSRGTVPTVTPPTPPPTTTTTRTTTTARPTTRIIVTSTTRVWTTTTQAPPTTEAPTTTTEAPWARATSGHVHVMPGIRVTETSSPPTTTSTTTRTPTTRTTWTPPPTTTTATTTTTPPTTTTTSQTPPPTPKQTWAPWTPPTTTLPPYHPPTSVAIDSEEEFQNPGGPGFEIPTRKPLIEVSPSIGPTHHGIVNLESNEEDYESTVTSRPVAMFTTERSTVLHNLPTKPSSAPTLHPSTFSPPLVTATTTLQTTDTQEPFTFSLDTSTPSASTVTLEDMTTSTTQTSTVSLRRYTVEEKIEVTASTVTAEVTTTLPPHEDVNTSTASTVTPSTPQQPETSTVSLRRYTVEEKIEVTASTVTAEVTTTLPPHEDVNTSTASTVTPSTPQQPETSTVSLRRYTVEEKIEVHPHTIYTEEPFFSTSSIEWNPTTSAEDVATTTTTSPDSVIMREDEDYDYTNEFAIPLVTTTTTISTTTNDNQQHSSKPKMSSSEEIQPNFVIPSGQCPTPNQPNLDRNRTDILFLLDSSDNFNEQRFHRAIKLIGETVSKFNNFGSDGVQVSLVQYNDEPYLEFSLRKHNCKKHLLDDIADTEFMTGGSQLTKALEKVSQFAFTKKRGDRPDAENVLIIVTDGQSNGRIQEPTRLAKENNVTVLVITTIEADKQFVNELSGNRAENEFGLDGNNEDLSWKLAQRIASSSSASSGSSGPPGTNPISQEPKNSEILSPVLPDLDENSQELITRRPENTENSGIIDLECVGDGFKIQVNPPEGFKGVAVVKGYADDVRCKATARSSTPLNLFISNEECGVTQVKSSDPKGLNSSLVLHLLHENDLNTAEDRAYLLQCFIGSPPDEDAVLSTNLDVVRSELAIAETISLSTLPPTCTYSIRRDGPDGPIVNKAVVGQTVWHRWECDGTNETTQAYGIQIHSCYASDDVERKFAFVDPRGCSSDLALLTDLTYADDSLTAWAASHVFNVHDAESLKFVCKLSLCTRDGDGCEGVTPPSCGNTNKTGLLLTKRLTKGVNSVDEALTSALSTNVKLSSGSPDTLEDFIKSATSSSLFWVIAVIAVAAVVAISKLSRNIADSSETATTCSDPTISNAQDFGGSIRSISSPQPNPRLADFMRNFDRNRYV</sequence>